<feature type="region of interest" description="Disordered" evidence="1">
    <location>
        <begin position="183"/>
        <end position="214"/>
    </location>
</feature>
<sequence>MNFCEKCGAKLRSEQKFCERCGALVASAPASDEKRAPGEPQPARQEQETAKEAPAQPTTVSSVEHERLQKQYAALESRLKDERRNSKVNVFARLAFTRAHFNQVLQFVKDNALTMFLFYLLAVLLPALRWYLLIIFVLMVYLFPLLSNEQRFKWDEAVDNYLRDEEQLNKIRNSAAGMYRSLRNGQPAQEPAEEEAPAQPQGTPDPAPRKASTTAQAANAALSQSAGFSWNGEAIFGIIATVLGAIMYFMTRDEAGSFLSQGLSVLQSGGLNSAAYLNLWGFVMLLVGVPAVIGGIIKGATHHLGGGVLKTLGVLLAAGYGLAYSYVFANAAEVAGRTAVATLSGDTSLSDLENLAHLVQIIPWLAIGLYVIGILVNAVSSRQK</sequence>
<dbReference type="eggNOG" id="ENOG50309UP">
    <property type="taxonomic scope" value="Bacteria"/>
</dbReference>
<feature type="transmembrane region" description="Helical" evidence="2">
    <location>
        <begin position="234"/>
        <end position="251"/>
    </location>
</feature>
<feature type="transmembrane region" description="Helical" evidence="2">
    <location>
        <begin position="275"/>
        <end position="297"/>
    </location>
</feature>
<proteinExistence type="predicted"/>
<feature type="region of interest" description="Disordered" evidence="1">
    <location>
        <begin position="28"/>
        <end position="65"/>
    </location>
</feature>
<evidence type="ECO:0000313" key="4">
    <source>
        <dbReference type="EMBL" id="EEW52709.1"/>
    </source>
</evidence>
<keyword evidence="7" id="KW-1185">Reference proteome</keyword>
<dbReference type="PATRIC" id="fig|525309.8.peg.598"/>
<feature type="transmembrane region" description="Helical" evidence="2">
    <location>
        <begin position="361"/>
        <end position="379"/>
    </location>
</feature>
<keyword evidence="2" id="KW-1133">Transmembrane helix</keyword>
<dbReference type="Proteomes" id="UP000051883">
    <property type="component" value="Unassembled WGS sequence"/>
</dbReference>
<dbReference type="Pfam" id="PF13240">
    <property type="entry name" value="Zn_Ribbon_1"/>
    <property type="match status" value="1"/>
</dbReference>
<evidence type="ECO:0000313" key="7">
    <source>
        <dbReference type="Proteomes" id="UP000051883"/>
    </source>
</evidence>
<reference evidence="5 7" key="2">
    <citation type="journal article" date="2015" name="Genome Announc.">
        <title>Expanding the biotechnology potential of lactobacilli through comparative genomics of 213 strains and associated genera.</title>
        <authorList>
            <person name="Sun Z."/>
            <person name="Harris H.M."/>
            <person name="McCann A."/>
            <person name="Guo C."/>
            <person name="Argimon S."/>
            <person name="Zhang W."/>
            <person name="Yang X."/>
            <person name="Jeffery I.B."/>
            <person name="Cooney J.C."/>
            <person name="Kagawa T.F."/>
            <person name="Liu W."/>
            <person name="Song Y."/>
            <person name="Salvetti E."/>
            <person name="Wrobel A."/>
            <person name="Rasinkangas P."/>
            <person name="Parkhill J."/>
            <person name="Rea M.C."/>
            <person name="O'Sullivan O."/>
            <person name="Ritari J."/>
            <person name="Douillard F.P."/>
            <person name="Paul Ross R."/>
            <person name="Yang R."/>
            <person name="Briner A.E."/>
            <person name="Felis G.E."/>
            <person name="de Vos W.M."/>
            <person name="Barrangou R."/>
            <person name="Klaenhammer T.R."/>
            <person name="Caufield P.W."/>
            <person name="Cui Y."/>
            <person name="Zhang H."/>
            <person name="O'Toole P.W."/>
        </authorList>
    </citation>
    <scope>NUCLEOTIDE SEQUENCE [LARGE SCALE GENOMIC DNA]</scope>
    <source>
        <strain evidence="5 7">DSM 16041</strain>
    </source>
</reference>
<feature type="transmembrane region" description="Helical" evidence="2">
    <location>
        <begin position="309"/>
        <end position="329"/>
    </location>
</feature>
<feature type="transmembrane region" description="Helical" evidence="2">
    <location>
        <begin position="116"/>
        <end position="143"/>
    </location>
</feature>
<keyword evidence="2" id="KW-0812">Transmembrane</keyword>
<dbReference type="EMBL" id="AZDK01000018">
    <property type="protein sequence ID" value="KRK59564.1"/>
    <property type="molecule type" value="Genomic_DNA"/>
</dbReference>
<evidence type="ECO:0000259" key="3">
    <source>
        <dbReference type="Pfam" id="PF13240"/>
    </source>
</evidence>
<dbReference type="InterPro" id="IPR026870">
    <property type="entry name" value="Zinc_ribbon_dom"/>
</dbReference>
<keyword evidence="2" id="KW-0472">Membrane</keyword>
<dbReference type="HOGENOM" id="CLU_719210_0_0_9"/>
<evidence type="ECO:0000313" key="6">
    <source>
        <dbReference type="Proteomes" id="UP000003675"/>
    </source>
</evidence>
<protein>
    <recommendedName>
        <fullName evidence="3">Zinc-ribbon domain-containing protein</fullName>
    </recommendedName>
</protein>
<organism evidence="4 6">
    <name type="scientific">Limosilactobacillus antri DSM 16041</name>
    <dbReference type="NCBI Taxonomy" id="525309"/>
    <lineage>
        <taxon>Bacteria</taxon>
        <taxon>Bacillati</taxon>
        <taxon>Bacillota</taxon>
        <taxon>Bacilli</taxon>
        <taxon>Lactobacillales</taxon>
        <taxon>Lactobacillaceae</taxon>
        <taxon>Limosilactobacillus</taxon>
    </lineage>
</organism>
<evidence type="ECO:0000313" key="5">
    <source>
        <dbReference type="EMBL" id="KRK59564.1"/>
    </source>
</evidence>
<evidence type="ECO:0000256" key="2">
    <source>
        <dbReference type="SAM" id="Phobius"/>
    </source>
</evidence>
<dbReference type="STRING" id="525309.HMPREF0494_2131"/>
<evidence type="ECO:0000256" key="1">
    <source>
        <dbReference type="SAM" id="MobiDB-lite"/>
    </source>
</evidence>
<dbReference type="RefSeq" id="WP_007124410.1">
    <property type="nucleotide sequence ID" value="NZ_AZDK01000018.1"/>
</dbReference>
<dbReference type="Proteomes" id="UP000003675">
    <property type="component" value="Unassembled WGS sequence"/>
</dbReference>
<dbReference type="AlphaFoldDB" id="C8P9Y7"/>
<accession>C8P9Y7</accession>
<gene>
    <name evidence="5" type="ORF">FC31_GL000584</name>
    <name evidence="4" type="ORF">HMPREF0494_2131</name>
</gene>
<dbReference type="OrthoDB" id="2149782at2"/>
<feature type="domain" description="Zinc-ribbon" evidence="3">
    <location>
        <begin position="3"/>
        <end position="23"/>
    </location>
</feature>
<comment type="caution">
    <text evidence="4">The sequence shown here is derived from an EMBL/GenBank/DDBJ whole genome shotgun (WGS) entry which is preliminary data.</text>
</comment>
<dbReference type="EMBL" id="ACLL01000067">
    <property type="protein sequence ID" value="EEW52709.1"/>
    <property type="molecule type" value="Genomic_DNA"/>
</dbReference>
<name>C8P9Y7_9LACO</name>
<reference evidence="4 6" key="1">
    <citation type="submission" date="2009-09" db="EMBL/GenBank/DDBJ databases">
        <authorList>
            <person name="Qin X."/>
            <person name="Bachman B."/>
            <person name="Battles P."/>
            <person name="Bell A."/>
            <person name="Bess C."/>
            <person name="Bickham C."/>
            <person name="Chaboub L."/>
            <person name="Chen D."/>
            <person name="Coyle M."/>
            <person name="Deiros D.R."/>
            <person name="Dinh H."/>
            <person name="Forbes L."/>
            <person name="Fowler G."/>
            <person name="Francisco L."/>
            <person name="Fu Q."/>
            <person name="Gubbala S."/>
            <person name="Hale W."/>
            <person name="Han Y."/>
            <person name="Hemphill L."/>
            <person name="Highlander S.K."/>
            <person name="Hirani K."/>
            <person name="Hogues M."/>
            <person name="Jackson L."/>
            <person name="Jakkamsetti A."/>
            <person name="Javaid M."/>
            <person name="Jiang H."/>
            <person name="Korchina V."/>
            <person name="Kovar C."/>
            <person name="Lara F."/>
            <person name="Lee S."/>
            <person name="Mata R."/>
            <person name="Mathew T."/>
            <person name="Moen C."/>
            <person name="Morales K."/>
            <person name="Munidasa M."/>
            <person name="Nazareth L."/>
            <person name="Ngo R."/>
            <person name="Nguyen L."/>
            <person name="Okwuonu G."/>
            <person name="Ongeri F."/>
            <person name="Patil S."/>
            <person name="Petrosino J."/>
            <person name="Pham C."/>
            <person name="Pham P."/>
            <person name="Pu L.-L."/>
            <person name="Puazo M."/>
            <person name="Raj R."/>
            <person name="Reid J."/>
            <person name="Rouhana J."/>
            <person name="Saada N."/>
            <person name="Shang Y."/>
            <person name="Simmons D."/>
            <person name="Thornton R."/>
            <person name="Warren J."/>
            <person name="Weissenberger G."/>
            <person name="Zhang J."/>
            <person name="Zhang L."/>
            <person name="Zhou C."/>
            <person name="Zhu D."/>
            <person name="Muzny D."/>
            <person name="Worley K."/>
            <person name="Gibbs R."/>
        </authorList>
    </citation>
    <scope>NUCLEOTIDE SEQUENCE [LARGE SCALE GENOMIC DNA]</scope>
    <source>
        <strain evidence="4 6">DSM 16041</strain>
    </source>
</reference>